<feature type="transmembrane region" description="Helical" evidence="17">
    <location>
        <begin position="140"/>
        <end position="156"/>
    </location>
</feature>
<comment type="similarity">
    <text evidence="2 17">Belongs to the cation transport ATPase (P-type) (TC 3.A.3) family. Type IB subfamily.</text>
</comment>
<dbReference type="GO" id="GO:0055070">
    <property type="term" value="P:copper ion homeostasis"/>
    <property type="evidence" value="ECO:0007669"/>
    <property type="project" value="TreeGrafter"/>
</dbReference>
<dbReference type="InterPro" id="IPR008250">
    <property type="entry name" value="ATPase_P-typ_transduc_dom_A_sf"/>
</dbReference>
<feature type="region of interest" description="Disordered" evidence="18">
    <location>
        <begin position="1"/>
        <end position="34"/>
    </location>
</feature>
<evidence type="ECO:0000256" key="15">
    <source>
        <dbReference type="ARBA" id="ARBA00023065"/>
    </source>
</evidence>
<dbReference type="SUPFAM" id="SSF56784">
    <property type="entry name" value="HAD-like"/>
    <property type="match status" value="1"/>
</dbReference>
<sequence>MQHDAEQHAHAGHAMPDHEGHAGHTNHGGHTDHAGHADHAGHVEMFRRYFWWNLMLAVPVIASSTTVEGWFGYDLPLSGWIPPILGTVIFVWGGRPFLTMAWRDEITARSPGMMTLISLAITVAFCASLATTFGVADLDFWWELAALIVVMLLGHWQEMKAVGQAQGALQALAQLLPDDADRVVGELTERVPVSDLAEGDAVIVRPGGRVPADGRIVSGEAAVDESMVTGESEPVRRGEGARVVAGTVATDGSLRIEVTAVGEATALAGIQRMVSQAQESRSGTRRLADRAAAWLFYVALATALLTFVVHLVMGDPGGGLVSAISVLVVACPHALGLAIPLVVAISTSTAARQGILIKDAGALESMRLIDAVLFDKTGTLTQGAPRVTGMTVIDGWDEARLLAVAAAAESESEHPVGRAVMAAADEADVRVPRASQVSTLPGRGVTATVDGDRVAVGGPALLEELGVSEPQAVAVPTAEWRQAGASVLYVVVGQAVVGAFTTADPIRDESRATVEALHRGGVSVALITGDSRAVAESVAGELGIDEVFAEVLPEDKDQAVGDLQAEGHRVAMVGDGVNDAPALARADVGVAIGAGTDVAMEAAGLVLASSDPRGVLGAIALSRATYRKMRQNLAWATGYNVVAIPVAAGVLAPIGVTMPPAIAAVAMSLSTIIVAANAQLLRRVSLAPEDVAR</sequence>
<dbReference type="InterPro" id="IPR059000">
    <property type="entry name" value="ATPase_P-type_domA"/>
</dbReference>
<evidence type="ECO:0000256" key="10">
    <source>
        <dbReference type="ARBA" id="ARBA00022840"/>
    </source>
</evidence>
<keyword evidence="16 17" id="KW-0472">Membrane</keyword>
<dbReference type="InterPro" id="IPR044492">
    <property type="entry name" value="P_typ_ATPase_HD_dom"/>
</dbReference>
<evidence type="ECO:0000256" key="18">
    <source>
        <dbReference type="SAM" id="MobiDB-lite"/>
    </source>
</evidence>
<dbReference type="NCBIfam" id="TIGR01525">
    <property type="entry name" value="ATPase-IB_hvy"/>
    <property type="match status" value="1"/>
</dbReference>
<dbReference type="EMBL" id="CP134880">
    <property type="protein sequence ID" value="WNM26514.1"/>
    <property type="molecule type" value="Genomic_DNA"/>
</dbReference>
<dbReference type="Gene3D" id="2.70.150.10">
    <property type="entry name" value="Calcium-transporting ATPase, cytoplasmic transduction domain A"/>
    <property type="match status" value="1"/>
</dbReference>
<dbReference type="InterPro" id="IPR018303">
    <property type="entry name" value="ATPase_P-typ_P_site"/>
</dbReference>
<dbReference type="SFLD" id="SFLDS00003">
    <property type="entry name" value="Haloacid_Dehalogenase"/>
    <property type="match status" value="1"/>
</dbReference>
<dbReference type="InterPro" id="IPR036412">
    <property type="entry name" value="HAD-like_sf"/>
</dbReference>
<evidence type="ECO:0000256" key="1">
    <source>
        <dbReference type="ARBA" id="ARBA00004651"/>
    </source>
</evidence>
<feature type="compositionally biased region" description="Basic and acidic residues" evidence="18">
    <location>
        <begin position="1"/>
        <end position="22"/>
    </location>
</feature>
<dbReference type="GO" id="GO:0005886">
    <property type="term" value="C:plasma membrane"/>
    <property type="evidence" value="ECO:0007669"/>
    <property type="project" value="UniProtKB-SubCell"/>
</dbReference>
<feature type="domain" description="P-type ATPase A" evidence="19">
    <location>
        <begin position="175"/>
        <end position="274"/>
    </location>
</feature>
<dbReference type="GO" id="GO:0005524">
    <property type="term" value="F:ATP binding"/>
    <property type="evidence" value="ECO:0007669"/>
    <property type="project" value="UniProtKB-UniRule"/>
</dbReference>
<dbReference type="SFLD" id="SFLDF00027">
    <property type="entry name" value="p-type_atpase"/>
    <property type="match status" value="1"/>
</dbReference>
<evidence type="ECO:0000256" key="9">
    <source>
        <dbReference type="ARBA" id="ARBA00022796"/>
    </source>
</evidence>
<dbReference type="InterPro" id="IPR001757">
    <property type="entry name" value="P_typ_ATPase"/>
</dbReference>
<feature type="transmembrane region" description="Helical" evidence="17">
    <location>
        <begin position="291"/>
        <end position="313"/>
    </location>
</feature>
<evidence type="ECO:0000256" key="16">
    <source>
        <dbReference type="ARBA" id="ARBA00023136"/>
    </source>
</evidence>
<dbReference type="Pfam" id="PF00122">
    <property type="entry name" value="E1-E2_ATPase"/>
    <property type="match status" value="1"/>
</dbReference>
<dbReference type="PROSITE" id="PS00154">
    <property type="entry name" value="ATPASE_E1_E2"/>
    <property type="match status" value="1"/>
</dbReference>
<dbReference type="Pfam" id="PF00702">
    <property type="entry name" value="Hydrolase"/>
    <property type="match status" value="1"/>
</dbReference>
<keyword evidence="8 17" id="KW-0547">Nucleotide-binding</keyword>
<keyword evidence="13 17" id="KW-1133">Transmembrane helix</keyword>
<keyword evidence="3" id="KW-0813">Transport</keyword>
<keyword evidence="6 17" id="KW-0812">Transmembrane</keyword>
<keyword evidence="7 17" id="KW-0479">Metal-binding</keyword>
<dbReference type="RefSeq" id="WP_313542335.1">
    <property type="nucleotide sequence ID" value="NZ_CP134880.1"/>
</dbReference>
<dbReference type="KEGG" id="dcp:RN607_09915"/>
<dbReference type="GO" id="GO:0043682">
    <property type="term" value="F:P-type divalent copper transporter activity"/>
    <property type="evidence" value="ECO:0007669"/>
    <property type="project" value="TreeGrafter"/>
</dbReference>
<reference evidence="20" key="1">
    <citation type="submission" date="2023-09" db="EMBL/GenBank/DDBJ databases">
        <title>Demequina sp. a novel bacteria isolated from Capsicum annuum.</title>
        <authorList>
            <person name="Humaira Z."/>
            <person name="Lee J."/>
            <person name="Cho D."/>
        </authorList>
    </citation>
    <scope>NUCLEOTIDE SEQUENCE</scope>
    <source>
        <strain evidence="20">PMTSA13</strain>
    </source>
</reference>
<dbReference type="InterPro" id="IPR027256">
    <property type="entry name" value="P-typ_ATPase_IB"/>
</dbReference>
<keyword evidence="5" id="KW-0597">Phosphoprotein</keyword>
<dbReference type="FunFam" id="2.70.150.10:FF:000020">
    <property type="entry name" value="Copper-exporting P-type ATPase A"/>
    <property type="match status" value="1"/>
</dbReference>
<evidence type="ECO:0000256" key="2">
    <source>
        <dbReference type="ARBA" id="ARBA00006024"/>
    </source>
</evidence>
<feature type="transmembrane region" description="Helical" evidence="17">
    <location>
        <begin position="319"/>
        <end position="345"/>
    </location>
</feature>
<keyword evidence="10 17" id="KW-0067">ATP-binding</keyword>
<evidence type="ECO:0000259" key="19">
    <source>
        <dbReference type="Pfam" id="PF00122"/>
    </source>
</evidence>
<keyword evidence="12" id="KW-1278">Translocase</keyword>
<dbReference type="PRINTS" id="PR00119">
    <property type="entry name" value="CATATPASE"/>
</dbReference>
<evidence type="ECO:0000313" key="20">
    <source>
        <dbReference type="EMBL" id="WNM26514.1"/>
    </source>
</evidence>
<dbReference type="NCBIfam" id="TIGR01511">
    <property type="entry name" value="ATPase-IB1_Cu"/>
    <property type="match status" value="1"/>
</dbReference>
<keyword evidence="11" id="KW-0460">Magnesium</keyword>
<dbReference type="Gene3D" id="3.40.50.1000">
    <property type="entry name" value="HAD superfamily/HAD-like"/>
    <property type="match status" value="1"/>
</dbReference>
<evidence type="ECO:0000256" key="13">
    <source>
        <dbReference type="ARBA" id="ARBA00022989"/>
    </source>
</evidence>
<gene>
    <name evidence="20" type="ORF">RN607_09915</name>
</gene>
<feature type="transmembrane region" description="Helical" evidence="17">
    <location>
        <begin position="79"/>
        <end position="102"/>
    </location>
</feature>
<dbReference type="SUPFAM" id="SSF81653">
    <property type="entry name" value="Calcium ATPase, transduction domain A"/>
    <property type="match status" value="1"/>
</dbReference>
<evidence type="ECO:0000256" key="6">
    <source>
        <dbReference type="ARBA" id="ARBA00022692"/>
    </source>
</evidence>
<evidence type="ECO:0000256" key="3">
    <source>
        <dbReference type="ARBA" id="ARBA00022448"/>
    </source>
</evidence>
<dbReference type="InterPro" id="IPR023299">
    <property type="entry name" value="ATPase_P-typ_cyto_dom_N"/>
</dbReference>
<organism evidence="20">
    <name type="scientific">Demequina capsici</name>
    <dbReference type="NCBI Taxonomy" id="3075620"/>
    <lineage>
        <taxon>Bacteria</taxon>
        <taxon>Bacillati</taxon>
        <taxon>Actinomycetota</taxon>
        <taxon>Actinomycetes</taxon>
        <taxon>Micrococcales</taxon>
        <taxon>Demequinaceae</taxon>
        <taxon>Demequina</taxon>
    </lineage>
</organism>
<feature type="transmembrane region" description="Helical" evidence="17">
    <location>
        <begin position="633"/>
        <end position="655"/>
    </location>
</feature>
<evidence type="ECO:0000256" key="4">
    <source>
        <dbReference type="ARBA" id="ARBA00022475"/>
    </source>
</evidence>
<protein>
    <submittedName>
        <fullName evidence="20">Heavy metal translocating P-type ATPase</fullName>
    </submittedName>
</protein>
<evidence type="ECO:0000256" key="7">
    <source>
        <dbReference type="ARBA" id="ARBA00022723"/>
    </source>
</evidence>
<dbReference type="Gene3D" id="3.40.1110.10">
    <property type="entry name" value="Calcium-transporting ATPase, cytoplasmic domain N"/>
    <property type="match status" value="1"/>
</dbReference>
<keyword evidence="15" id="KW-0406">Ion transport</keyword>
<dbReference type="AlphaFoldDB" id="A0AA96FAD3"/>
<dbReference type="NCBIfam" id="TIGR01494">
    <property type="entry name" value="ATPase_P-type"/>
    <property type="match status" value="1"/>
</dbReference>
<dbReference type="InterPro" id="IPR023214">
    <property type="entry name" value="HAD_sf"/>
</dbReference>
<feature type="transmembrane region" description="Helical" evidence="17">
    <location>
        <begin position="114"/>
        <end position="134"/>
    </location>
</feature>
<comment type="subcellular location">
    <subcellularLocation>
        <location evidence="1">Cell membrane</location>
        <topology evidence="1">Multi-pass membrane protein</topology>
    </subcellularLocation>
</comment>
<evidence type="ECO:0000256" key="14">
    <source>
        <dbReference type="ARBA" id="ARBA00023008"/>
    </source>
</evidence>
<dbReference type="GO" id="GO:0005507">
    <property type="term" value="F:copper ion binding"/>
    <property type="evidence" value="ECO:0007669"/>
    <property type="project" value="TreeGrafter"/>
</dbReference>
<evidence type="ECO:0000256" key="5">
    <source>
        <dbReference type="ARBA" id="ARBA00022553"/>
    </source>
</evidence>
<accession>A0AA96FAD3</accession>
<feature type="transmembrane region" description="Helical" evidence="17">
    <location>
        <begin position="50"/>
        <end position="73"/>
    </location>
</feature>
<dbReference type="PRINTS" id="PR00120">
    <property type="entry name" value="HATPASE"/>
</dbReference>
<keyword evidence="14" id="KW-0186">Copper</keyword>
<evidence type="ECO:0000256" key="12">
    <source>
        <dbReference type="ARBA" id="ARBA00022967"/>
    </source>
</evidence>
<dbReference type="SFLD" id="SFLDG00002">
    <property type="entry name" value="C1.7:_P-type_atpase_like"/>
    <property type="match status" value="1"/>
</dbReference>
<evidence type="ECO:0000256" key="8">
    <source>
        <dbReference type="ARBA" id="ARBA00022741"/>
    </source>
</evidence>
<dbReference type="SUPFAM" id="SSF81665">
    <property type="entry name" value="Calcium ATPase, transmembrane domain M"/>
    <property type="match status" value="1"/>
</dbReference>
<evidence type="ECO:0000256" key="17">
    <source>
        <dbReference type="RuleBase" id="RU362081"/>
    </source>
</evidence>
<proteinExistence type="inferred from homology"/>
<keyword evidence="9" id="KW-0187">Copper transport</keyword>
<dbReference type="GO" id="GO:0016887">
    <property type="term" value="F:ATP hydrolysis activity"/>
    <property type="evidence" value="ECO:0007669"/>
    <property type="project" value="InterPro"/>
</dbReference>
<dbReference type="PANTHER" id="PTHR43520:SF5">
    <property type="entry name" value="CATION-TRANSPORTING P-TYPE ATPASE-RELATED"/>
    <property type="match status" value="1"/>
</dbReference>
<dbReference type="Proteomes" id="UP001303408">
    <property type="component" value="Chromosome"/>
</dbReference>
<evidence type="ECO:0000256" key="11">
    <source>
        <dbReference type="ARBA" id="ARBA00022842"/>
    </source>
</evidence>
<name>A0AA96FAD3_9MICO</name>
<dbReference type="PANTHER" id="PTHR43520">
    <property type="entry name" value="ATP7, ISOFORM B"/>
    <property type="match status" value="1"/>
</dbReference>
<dbReference type="InterPro" id="IPR023298">
    <property type="entry name" value="ATPase_P-typ_TM_dom_sf"/>
</dbReference>
<feature type="transmembrane region" description="Helical" evidence="17">
    <location>
        <begin position="661"/>
        <end position="681"/>
    </location>
</feature>
<keyword evidence="4 17" id="KW-1003">Cell membrane</keyword>